<proteinExistence type="inferred from homology"/>
<dbReference type="HAMAP" id="MF_01310">
    <property type="entry name" value="Ribosomal_uS11"/>
    <property type="match status" value="1"/>
</dbReference>
<accession>A0A9P6AJM3</accession>
<dbReference type="InterPro" id="IPR001971">
    <property type="entry name" value="Ribosomal_uS11"/>
</dbReference>
<dbReference type="GO" id="GO:0005840">
    <property type="term" value="C:ribosome"/>
    <property type="evidence" value="ECO:0007669"/>
    <property type="project" value="UniProtKB-KW"/>
</dbReference>
<dbReference type="GO" id="GO:0006412">
    <property type="term" value="P:translation"/>
    <property type="evidence" value="ECO:0007669"/>
    <property type="project" value="InterPro"/>
</dbReference>
<evidence type="ECO:0000256" key="2">
    <source>
        <dbReference type="ARBA" id="ARBA00022980"/>
    </source>
</evidence>
<dbReference type="SUPFAM" id="SSF53137">
    <property type="entry name" value="Translational machinery components"/>
    <property type="match status" value="1"/>
</dbReference>
<dbReference type="InterPro" id="IPR036967">
    <property type="entry name" value="Ribosomal_uS11_sf"/>
</dbReference>
<dbReference type="GO" id="GO:0003735">
    <property type="term" value="F:structural constituent of ribosome"/>
    <property type="evidence" value="ECO:0007669"/>
    <property type="project" value="InterPro"/>
</dbReference>
<dbReference type="Gene3D" id="3.30.420.80">
    <property type="entry name" value="Ribosomal protein S11"/>
    <property type="match status" value="1"/>
</dbReference>
<dbReference type="GO" id="GO:1990904">
    <property type="term" value="C:ribonucleoprotein complex"/>
    <property type="evidence" value="ECO:0007669"/>
    <property type="project" value="UniProtKB-KW"/>
</dbReference>
<evidence type="ECO:0000256" key="3">
    <source>
        <dbReference type="ARBA" id="ARBA00023274"/>
    </source>
</evidence>
<organism evidence="4 5">
    <name type="scientific">Hydnum rufescens UP504</name>
    <dbReference type="NCBI Taxonomy" id="1448309"/>
    <lineage>
        <taxon>Eukaryota</taxon>
        <taxon>Fungi</taxon>
        <taxon>Dikarya</taxon>
        <taxon>Basidiomycota</taxon>
        <taxon>Agaricomycotina</taxon>
        <taxon>Agaricomycetes</taxon>
        <taxon>Cantharellales</taxon>
        <taxon>Hydnaceae</taxon>
        <taxon>Hydnum</taxon>
    </lineage>
</organism>
<comment type="caution">
    <text evidence="4">The sequence shown here is derived from an EMBL/GenBank/DDBJ whole genome shotgun (WGS) entry which is preliminary data.</text>
</comment>
<comment type="similarity">
    <text evidence="1">Belongs to the universal ribosomal protein uS11 family.</text>
</comment>
<evidence type="ECO:0000313" key="4">
    <source>
        <dbReference type="EMBL" id="KAF9506966.1"/>
    </source>
</evidence>
<evidence type="ECO:0000313" key="5">
    <source>
        <dbReference type="Proteomes" id="UP000886523"/>
    </source>
</evidence>
<gene>
    <name evidence="4" type="ORF">BS47DRAFT_1333567</name>
</gene>
<evidence type="ECO:0000256" key="1">
    <source>
        <dbReference type="ARBA" id="ARBA00006194"/>
    </source>
</evidence>
<sequence length="221" mass="24359">MNTSGCKDSGTCRSNFQCERPFSGTPCAAPDQDSFPPKSRHLIAYSAHTQPTRIIPFPTSTTITTGSSADDVAPRPITTPDIAHIYHIHVKATRNNTLITLAGRNPRLSDSQNQNQNQKWGTLFFVSSGKLGFKKSQRAGYEAAYQCAIQVFQRVATERKRLELAPMRVNLFFNGFGQGREAVFRALMAGEGAEVRSIVARVTDTTPIKIGGTRSKKRRVL</sequence>
<keyword evidence="3" id="KW-0687">Ribonucleoprotein</keyword>
<dbReference type="EMBL" id="MU129093">
    <property type="protein sequence ID" value="KAF9506966.1"/>
    <property type="molecule type" value="Genomic_DNA"/>
</dbReference>
<dbReference type="OrthoDB" id="1654884at2759"/>
<reference evidence="4" key="1">
    <citation type="journal article" date="2020" name="Nat. Commun.">
        <title>Large-scale genome sequencing of mycorrhizal fungi provides insights into the early evolution of symbiotic traits.</title>
        <authorList>
            <person name="Miyauchi S."/>
            <person name="Kiss E."/>
            <person name="Kuo A."/>
            <person name="Drula E."/>
            <person name="Kohler A."/>
            <person name="Sanchez-Garcia M."/>
            <person name="Morin E."/>
            <person name="Andreopoulos B."/>
            <person name="Barry K.W."/>
            <person name="Bonito G."/>
            <person name="Buee M."/>
            <person name="Carver A."/>
            <person name="Chen C."/>
            <person name="Cichocki N."/>
            <person name="Clum A."/>
            <person name="Culley D."/>
            <person name="Crous P.W."/>
            <person name="Fauchery L."/>
            <person name="Girlanda M."/>
            <person name="Hayes R.D."/>
            <person name="Keri Z."/>
            <person name="LaButti K."/>
            <person name="Lipzen A."/>
            <person name="Lombard V."/>
            <person name="Magnuson J."/>
            <person name="Maillard F."/>
            <person name="Murat C."/>
            <person name="Nolan M."/>
            <person name="Ohm R.A."/>
            <person name="Pangilinan J."/>
            <person name="Pereira M.F."/>
            <person name="Perotto S."/>
            <person name="Peter M."/>
            <person name="Pfister S."/>
            <person name="Riley R."/>
            <person name="Sitrit Y."/>
            <person name="Stielow J.B."/>
            <person name="Szollosi G."/>
            <person name="Zifcakova L."/>
            <person name="Stursova M."/>
            <person name="Spatafora J.W."/>
            <person name="Tedersoo L."/>
            <person name="Vaario L.M."/>
            <person name="Yamada A."/>
            <person name="Yan M."/>
            <person name="Wang P."/>
            <person name="Xu J."/>
            <person name="Bruns T."/>
            <person name="Baldrian P."/>
            <person name="Vilgalys R."/>
            <person name="Dunand C."/>
            <person name="Henrissat B."/>
            <person name="Grigoriev I.V."/>
            <person name="Hibbett D."/>
            <person name="Nagy L.G."/>
            <person name="Martin F.M."/>
        </authorList>
    </citation>
    <scope>NUCLEOTIDE SEQUENCE</scope>
    <source>
        <strain evidence="4">UP504</strain>
    </source>
</reference>
<protein>
    <recommendedName>
        <fullName evidence="6">Ribosomal protein S11</fullName>
    </recommendedName>
</protein>
<keyword evidence="2" id="KW-0689">Ribosomal protein</keyword>
<dbReference type="Proteomes" id="UP000886523">
    <property type="component" value="Unassembled WGS sequence"/>
</dbReference>
<dbReference type="PANTHER" id="PTHR11759">
    <property type="entry name" value="40S RIBOSOMAL PROTEIN S14/30S RIBOSOMAL PROTEIN S11"/>
    <property type="match status" value="1"/>
</dbReference>
<name>A0A9P6AJM3_9AGAM</name>
<keyword evidence="5" id="KW-1185">Reference proteome</keyword>
<dbReference type="Pfam" id="PF00411">
    <property type="entry name" value="Ribosomal_S11"/>
    <property type="match status" value="1"/>
</dbReference>
<dbReference type="AlphaFoldDB" id="A0A9P6AJM3"/>
<evidence type="ECO:0008006" key="6">
    <source>
        <dbReference type="Google" id="ProtNLM"/>
    </source>
</evidence>